<accession>A0ACC8XFJ3</accession>
<comment type="caution">
    <text evidence="1">The sequence shown here is derived from an EMBL/GenBank/DDBJ whole genome shotgun (WGS) entry which is preliminary data.</text>
</comment>
<reference evidence="1" key="1">
    <citation type="submission" date="2016-08" db="EMBL/GenBank/DDBJ databases">
        <authorList>
            <person name="Ngugi D.K."/>
            <person name="Miyake S."/>
            <person name="Stingl U."/>
        </authorList>
    </citation>
    <scope>NUCLEOTIDE SEQUENCE</scope>
    <source>
        <strain evidence="1">SCG-B11WGA-EpuloA1</strain>
    </source>
</reference>
<dbReference type="Proteomes" id="UP000188605">
    <property type="component" value="Unassembled WGS sequence"/>
</dbReference>
<evidence type="ECO:0000313" key="2">
    <source>
        <dbReference type="Proteomes" id="UP000188605"/>
    </source>
</evidence>
<keyword evidence="2" id="KW-1185">Reference proteome</keyword>
<proteinExistence type="predicted"/>
<sequence length="162" mass="18836">MSIINFEDYMHVGIIVENVEETLKKMQKIYKIDSYRINHFPPEDAKQEDVQLMYKGKRTWFTALFCFIKMGNSELELIQPLEGDSIWKDYLREKGEGIHHLKFEVESINATMKAFKEQGIDCPQYGAAVGPNTGRIWAYFDTTKELGYVSEILNRQLGEVVD</sequence>
<dbReference type="EMBL" id="LJDB01000023">
    <property type="protein sequence ID" value="ONI41973.1"/>
    <property type="molecule type" value="Genomic_DNA"/>
</dbReference>
<organism evidence="1 2">
    <name type="scientific">Candidatus Epulonipiscium fishelsonii</name>
    <dbReference type="NCBI Taxonomy" id="77094"/>
    <lineage>
        <taxon>Bacteria</taxon>
        <taxon>Bacillati</taxon>
        <taxon>Bacillota</taxon>
        <taxon>Clostridia</taxon>
        <taxon>Lachnospirales</taxon>
        <taxon>Lachnospiraceae</taxon>
        <taxon>Candidatus Epulonipiscium</taxon>
    </lineage>
</organism>
<gene>
    <name evidence="1" type="ORF">AN396_02565</name>
</gene>
<name>A0ACC8XFJ3_9FIRM</name>
<protein>
    <submittedName>
        <fullName evidence="1">Uncharacterized protein</fullName>
    </submittedName>
</protein>
<evidence type="ECO:0000313" key="1">
    <source>
        <dbReference type="EMBL" id="ONI41973.1"/>
    </source>
</evidence>